<organism evidence="2">
    <name type="scientific">hydrothermal vent metagenome</name>
    <dbReference type="NCBI Taxonomy" id="652676"/>
    <lineage>
        <taxon>unclassified sequences</taxon>
        <taxon>metagenomes</taxon>
        <taxon>ecological metagenomes</taxon>
    </lineage>
</organism>
<evidence type="ECO:0000313" key="2">
    <source>
        <dbReference type="EMBL" id="VAW71052.1"/>
    </source>
</evidence>
<dbReference type="PROSITE" id="PS51257">
    <property type="entry name" value="PROKAR_LIPOPROTEIN"/>
    <property type="match status" value="1"/>
</dbReference>
<sequence length="174" mass="19363">MYKPFLYFISISSTVILTACSLPSHIRSVSPYFDGSLKFNGEAVKNAKIMLSISADDPLCFKAVETTYTNDQGHFSIKPATETHKYKPFLNYEFDEWVICAKYNNQRYSLHANNRYSSSSDSDSLPADCGPDCTVTGDQKNNFYYEGKEGSDNVTGSTRLECDLALSPACKAAH</sequence>
<dbReference type="InterPro" id="IPR046474">
    <property type="entry name" value="DUF6795"/>
</dbReference>
<proteinExistence type="predicted"/>
<evidence type="ECO:0000259" key="1">
    <source>
        <dbReference type="Pfam" id="PF20598"/>
    </source>
</evidence>
<accession>A0A3B0Y6S1</accession>
<dbReference type="AlphaFoldDB" id="A0A3B0Y6S1"/>
<feature type="domain" description="DUF6795" evidence="1">
    <location>
        <begin position="34"/>
        <end position="119"/>
    </location>
</feature>
<dbReference type="EMBL" id="UOFI01000214">
    <property type="protein sequence ID" value="VAW71052.1"/>
    <property type="molecule type" value="Genomic_DNA"/>
</dbReference>
<protein>
    <recommendedName>
        <fullName evidence="1">DUF6795 domain-containing protein</fullName>
    </recommendedName>
</protein>
<dbReference type="Pfam" id="PF20598">
    <property type="entry name" value="DUF6795"/>
    <property type="match status" value="1"/>
</dbReference>
<gene>
    <name evidence="2" type="ORF">MNBD_GAMMA09-127</name>
</gene>
<name>A0A3B0Y6S1_9ZZZZ</name>
<reference evidence="2" key="1">
    <citation type="submission" date="2018-06" db="EMBL/GenBank/DDBJ databases">
        <authorList>
            <person name="Zhirakovskaya E."/>
        </authorList>
    </citation>
    <scope>NUCLEOTIDE SEQUENCE</scope>
</reference>